<evidence type="ECO:0008006" key="3">
    <source>
        <dbReference type="Google" id="ProtNLM"/>
    </source>
</evidence>
<organism evidence="2">
    <name type="scientific">Hanusia phi</name>
    <dbReference type="NCBI Taxonomy" id="3032"/>
    <lineage>
        <taxon>Eukaryota</taxon>
        <taxon>Cryptophyceae</taxon>
        <taxon>Pyrenomonadales</taxon>
        <taxon>Geminigeraceae</taxon>
        <taxon>Hanusia</taxon>
    </lineage>
</organism>
<protein>
    <recommendedName>
        <fullName evidence="3">Sfi1 spindle body domain-containing protein</fullName>
    </recommendedName>
</protein>
<sequence>MSVLGSSSDLLAQVLLERGHAGPQDAGVFDMSQVISRCELLCELLLRPQAHAGGAERGEGRAARDDFDRWVRRCQDLADSVKDESRRVQDRISIFQHQRQSRKSWLQEKASKQLKSMSLAGKVWSQWRDVAMQMREVRNFSRREIAMGRSKMQTMWVMREKKKSNLLWWHHLAKNQRERREEMLRQTFSLKLRESKTRCFYVTKLFFHGWTELVTSCKYKRKVVSSQLRKKRRALLNAALEQWFEHVDEINGFFVFKSMFDGNAKFVRYQPVGFQLCEAAVEEAHDRNAGVEQNKKIVVCPLEMSWRACRVSWALMARRFKERDNLLRHLALYKWNRCIREKRFQMEREMTAAAAACYASDLNVKHGRRTTKLHLVAHRWYRSYWTKMAKRRWVLSHCLIVLRRLHRDQRIVKSFAVCRRSRIARHLMQLWDISNELSRNEKIVDELTNNLQNANSQHDQLLVDSEKKVLEHQESSRNHISTLEHALNCSVNENQQLLEENKSLLEDLQKWTGRMVERGHRANQPLSPRKKKVCILNL</sequence>
<keyword evidence="1" id="KW-0175">Coiled coil</keyword>
<dbReference type="AlphaFoldDB" id="A0A7S0EJW3"/>
<gene>
    <name evidence="2" type="ORF">HPHI1048_LOCUS11786</name>
</gene>
<proteinExistence type="predicted"/>
<name>A0A7S0EJW3_9CRYP</name>
<evidence type="ECO:0000256" key="1">
    <source>
        <dbReference type="SAM" id="Coils"/>
    </source>
</evidence>
<feature type="coiled-coil region" evidence="1">
    <location>
        <begin position="437"/>
        <end position="514"/>
    </location>
</feature>
<reference evidence="2" key="1">
    <citation type="submission" date="2021-01" db="EMBL/GenBank/DDBJ databases">
        <authorList>
            <person name="Corre E."/>
            <person name="Pelletier E."/>
            <person name="Niang G."/>
            <person name="Scheremetjew M."/>
            <person name="Finn R."/>
            <person name="Kale V."/>
            <person name="Holt S."/>
            <person name="Cochrane G."/>
            <person name="Meng A."/>
            <person name="Brown T."/>
            <person name="Cohen L."/>
        </authorList>
    </citation>
    <scope>NUCLEOTIDE SEQUENCE</scope>
    <source>
        <strain evidence="2">CCMP325</strain>
    </source>
</reference>
<dbReference type="EMBL" id="HBEO01017348">
    <property type="protein sequence ID" value="CAD8486549.1"/>
    <property type="molecule type" value="Transcribed_RNA"/>
</dbReference>
<accession>A0A7S0EJW3</accession>
<evidence type="ECO:0000313" key="2">
    <source>
        <dbReference type="EMBL" id="CAD8486549.1"/>
    </source>
</evidence>